<dbReference type="InterPro" id="IPR008507">
    <property type="entry name" value="DUF789"/>
</dbReference>
<dbReference type="PANTHER" id="PTHR31343">
    <property type="entry name" value="T15D22.8"/>
    <property type="match status" value="1"/>
</dbReference>
<proteinExistence type="predicted"/>
<organism evidence="1 2">
    <name type="scientific">Aegilops tauschii subsp. strangulata</name>
    <name type="common">Goatgrass</name>
    <dbReference type="NCBI Taxonomy" id="200361"/>
    <lineage>
        <taxon>Eukaryota</taxon>
        <taxon>Viridiplantae</taxon>
        <taxon>Streptophyta</taxon>
        <taxon>Embryophyta</taxon>
        <taxon>Tracheophyta</taxon>
        <taxon>Spermatophyta</taxon>
        <taxon>Magnoliopsida</taxon>
        <taxon>Liliopsida</taxon>
        <taxon>Poales</taxon>
        <taxon>Poaceae</taxon>
        <taxon>BOP clade</taxon>
        <taxon>Pooideae</taxon>
        <taxon>Triticodae</taxon>
        <taxon>Triticeae</taxon>
        <taxon>Triticinae</taxon>
        <taxon>Aegilops</taxon>
    </lineage>
</organism>
<evidence type="ECO:0000313" key="1">
    <source>
        <dbReference type="EnsemblPlants" id="AET3Gv20439100.20"/>
    </source>
</evidence>
<dbReference type="EnsemblPlants" id="AET3Gv20439100.20">
    <property type="protein sequence ID" value="AET3Gv20439100.20"/>
    <property type="gene ID" value="AET3Gv20439100"/>
</dbReference>
<dbReference type="Gramene" id="AET3Gv20439100.20">
    <property type="protein sequence ID" value="AET3Gv20439100.20"/>
    <property type="gene ID" value="AET3Gv20439100"/>
</dbReference>
<evidence type="ECO:0000313" key="2">
    <source>
        <dbReference type="Proteomes" id="UP000015105"/>
    </source>
</evidence>
<reference evidence="2" key="1">
    <citation type="journal article" date="2014" name="Science">
        <title>Ancient hybridizations among the ancestral genomes of bread wheat.</title>
        <authorList>
            <consortium name="International Wheat Genome Sequencing Consortium,"/>
            <person name="Marcussen T."/>
            <person name="Sandve S.R."/>
            <person name="Heier L."/>
            <person name="Spannagl M."/>
            <person name="Pfeifer M."/>
            <person name="Jakobsen K.S."/>
            <person name="Wulff B.B."/>
            <person name="Steuernagel B."/>
            <person name="Mayer K.F."/>
            <person name="Olsen O.A."/>
        </authorList>
    </citation>
    <scope>NUCLEOTIDE SEQUENCE [LARGE SCALE GENOMIC DNA]</scope>
    <source>
        <strain evidence="2">cv. AL8/78</strain>
    </source>
</reference>
<accession>A0A453ESG4</accession>
<keyword evidence="2" id="KW-1185">Reference proteome</keyword>
<dbReference type="PANTHER" id="PTHR31343:SF62">
    <property type="entry name" value="OS01G0513400 PROTEIN"/>
    <property type="match status" value="1"/>
</dbReference>
<reference evidence="1" key="3">
    <citation type="journal article" date="2017" name="Nature">
        <title>Genome sequence of the progenitor of the wheat D genome Aegilops tauschii.</title>
        <authorList>
            <person name="Luo M.C."/>
            <person name="Gu Y.Q."/>
            <person name="Puiu D."/>
            <person name="Wang H."/>
            <person name="Twardziok S.O."/>
            <person name="Deal K.R."/>
            <person name="Huo N."/>
            <person name="Zhu T."/>
            <person name="Wang L."/>
            <person name="Wang Y."/>
            <person name="McGuire P.E."/>
            <person name="Liu S."/>
            <person name="Long H."/>
            <person name="Ramasamy R.K."/>
            <person name="Rodriguez J.C."/>
            <person name="Van S.L."/>
            <person name="Yuan L."/>
            <person name="Wang Z."/>
            <person name="Xia Z."/>
            <person name="Xiao L."/>
            <person name="Anderson O.D."/>
            <person name="Ouyang S."/>
            <person name="Liang Y."/>
            <person name="Zimin A.V."/>
            <person name="Pertea G."/>
            <person name="Qi P."/>
            <person name="Bennetzen J.L."/>
            <person name="Dai X."/>
            <person name="Dawson M.W."/>
            <person name="Muller H.G."/>
            <person name="Kugler K."/>
            <person name="Rivarola-Duarte L."/>
            <person name="Spannagl M."/>
            <person name="Mayer K.F.X."/>
            <person name="Lu F.H."/>
            <person name="Bevan M.W."/>
            <person name="Leroy P."/>
            <person name="Li P."/>
            <person name="You F.M."/>
            <person name="Sun Q."/>
            <person name="Liu Z."/>
            <person name="Lyons E."/>
            <person name="Wicker T."/>
            <person name="Salzberg S.L."/>
            <person name="Devos K.M."/>
            <person name="Dvorak J."/>
        </authorList>
    </citation>
    <scope>NUCLEOTIDE SEQUENCE [LARGE SCALE GENOMIC DNA]</scope>
    <source>
        <strain evidence="1">cv. AL8/78</strain>
    </source>
</reference>
<reference evidence="1" key="5">
    <citation type="journal article" date="2021" name="G3 (Bethesda)">
        <title>Aegilops tauschii genome assembly Aet v5.0 features greater sequence contiguity and improved annotation.</title>
        <authorList>
            <person name="Wang L."/>
            <person name="Zhu T."/>
            <person name="Rodriguez J.C."/>
            <person name="Deal K.R."/>
            <person name="Dubcovsky J."/>
            <person name="McGuire P.E."/>
            <person name="Lux T."/>
            <person name="Spannagl M."/>
            <person name="Mayer K.F.X."/>
            <person name="Baldrich P."/>
            <person name="Meyers B.C."/>
            <person name="Huo N."/>
            <person name="Gu Y.Q."/>
            <person name="Zhou H."/>
            <person name="Devos K.M."/>
            <person name="Bennetzen J.L."/>
            <person name="Unver T."/>
            <person name="Budak H."/>
            <person name="Gulick P.J."/>
            <person name="Galiba G."/>
            <person name="Kalapos B."/>
            <person name="Nelson D.R."/>
            <person name="Li P."/>
            <person name="You F.M."/>
            <person name="Luo M.C."/>
            <person name="Dvorak J."/>
        </authorList>
    </citation>
    <scope>NUCLEOTIDE SEQUENCE [LARGE SCALE GENOMIC DNA]</scope>
    <source>
        <strain evidence="1">cv. AL8/78</strain>
    </source>
</reference>
<sequence>MMGTAVDLGRRQGDSRFYDAARARRGHHHGLPKSRCAAAAVTQEKAPEEPSRLPASPVGVAGNLKRFVAAVTLSVPAEYPSERGEWRGCGVDANRERPYFVLDDLWEAYKEWSAYGAGVPLVLDGCDGVVQYYVPYLSAIELYGDSSVLQSSSNPRLHMMDDSDEDFRDSSSDGSSDYEHVRAKHFAQEGFSRDVGESGVTHGRLLFQYLEFDSPFCREPFTDKISSLSARFPGLRTLRSCDLSARSWMSIAWYPIYRIPTGPTLKDLDACFLTFHQLSNCPQGDNLWAPDSTPNIPLPVFGLASYKFSNSVWSSTDGDWKLASCLRQAAADWLRDSRAGHPDYQFFVSRGAYNSIHPTDAGKRGRGSFPFSLPPPLLRVAHPRLARSDASSVGDAGWRWLLEKEVAAVSPSPLFHRPLLRVTHPRPARSGASSVGDAGWRWLRRGPWFFHMYIRVAVDLVRLGFMPWCGLMPVGIPAARPCEQSLVVAVIHTYI</sequence>
<dbReference type="AlphaFoldDB" id="A0A453ESG4"/>
<name>A0A453ESG4_AEGTS</name>
<reference evidence="1" key="4">
    <citation type="submission" date="2019-03" db="UniProtKB">
        <authorList>
            <consortium name="EnsemblPlants"/>
        </authorList>
    </citation>
    <scope>IDENTIFICATION</scope>
</reference>
<dbReference type="Proteomes" id="UP000015105">
    <property type="component" value="Chromosome 3D"/>
</dbReference>
<evidence type="ECO:0008006" key="3">
    <source>
        <dbReference type="Google" id="ProtNLM"/>
    </source>
</evidence>
<dbReference type="Pfam" id="PF05623">
    <property type="entry name" value="DUF789"/>
    <property type="match status" value="1"/>
</dbReference>
<dbReference type="GeneID" id="109756799"/>
<protein>
    <recommendedName>
        <fullName evidence="3">DUF789 domain-containing protein</fullName>
    </recommendedName>
</protein>
<reference evidence="2" key="2">
    <citation type="journal article" date="2017" name="Nat. Plants">
        <title>The Aegilops tauschii genome reveals multiple impacts of transposons.</title>
        <authorList>
            <person name="Zhao G."/>
            <person name="Zou C."/>
            <person name="Li K."/>
            <person name="Wang K."/>
            <person name="Li T."/>
            <person name="Gao L."/>
            <person name="Zhang X."/>
            <person name="Wang H."/>
            <person name="Yang Z."/>
            <person name="Liu X."/>
            <person name="Jiang W."/>
            <person name="Mao L."/>
            <person name="Kong X."/>
            <person name="Jiao Y."/>
            <person name="Jia J."/>
        </authorList>
    </citation>
    <scope>NUCLEOTIDE SEQUENCE [LARGE SCALE GENOMIC DNA]</scope>
    <source>
        <strain evidence="2">cv. AL8/78</strain>
    </source>
</reference>
<dbReference type="RefSeq" id="XP_020171222.2">
    <property type="nucleotide sequence ID" value="XM_020315633.4"/>
</dbReference>